<protein>
    <recommendedName>
        <fullName evidence="8">FAR-17a/AIG1-like protein</fullName>
    </recommendedName>
</protein>
<sequence length="230" mass="25963">MSTRIPGNKIALLLAVTSSLIIGYGVYYVKTIRAEFLPDQLKEAGFSQFLTNLSAVLTLVYFFTSIVAHASGSSAIFHAKNNYILPVVISLEFIVTAVYWSLKIFFTHLIVMVDTVPIAVDFPLHITPFVALVLDYFLFNPQFTIPSMVALILCAILTAGYWYWLEYLIDIEKGQLYPYPFLNIEHNKRVGIFVFIGLLAFVGFAVLRLLYDVIIGEKSIEDNEGKEKKD</sequence>
<dbReference type="EMBL" id="BTFZ01000006">
    <property type="protein sequence ID" value="GMM35282.1"/>
    <property type="molecule type" value="Genomic_DNA"/>
</dbReference>
<evidence type="ECO:0000256" key="3">
    <source>
        <dbReference type="ARBA" id="ARBA00022989"/>
    </source>
</evidence>
<evidence type="ECO:0000256" key="1">
    <source>
        <dbReference type="ARBA" id="ARBA00004127"/>
    </source>
</evidence>
<dbReference type="AlphaFoldDB" id="A0AAV5QKX4"/>
<keyword evidence="7" id="KW-1185">Reference proteome</keyword>
<dbReference type="Pfam" id="PF04750">
    <property type="entry name" value="Far-17a_AIG1"/>
    <property type="match status" value="1"/>
</dbReference>
<keyword evidence="2 5" id="KW-0812">Transmembrane</keyword>
<feature type="transmembrane region" description="Helical" evidence="5">
    <location>
        <begin position="49"/>
        <end position="71"/>
    </location>
</feature>
<dbReference type="GeneID" id="90073261"/>
<name>A0AAV5QKX4_9ASCO</name>
<dbReference type="Proteomes" id="UP001360560">
    <property type="component" value="Unassembled WGS sequence"/>
</dbReference>
<evidence type="ECO:0008006" key="8">
    <source>
        <dbReference type="Google" id="ProtNLM"/>
    </source>
</evidence>
<accession>A0AAV5QKX4</accession>
<proteinExistence type="predicted"/>
<feature type="transmembrane region" description="Helical" evidence="5">
    <location>
        <begin position="83"/>
        <end position="102"/>
    </location>
</feature>
<reference evidence="6 7" key="1">
    <citation type="journal article" date="2023" name="Elife">
        <title>Identification of key yeast species and microbe-microbe interactions impacting larval growth of Drosophila in the wild.</title>
        <authorList>
            <person name="Mure A."/>
            <person name="Sugiura Y."/>
            <person name="Maeda R."/>
            <person name="Honda K."/>
            <person name="Sakurai N."/>
            <person name="Takahashi Y."/>
            <person name="Watada M."/>
            <person name="Katoh T."/>
            <person name="Gotoh A."/>
            <person name="Gotoh Y."/>
            <person name="Taniguchi I."/>
            <person name="Nakamura K."/>
            <person name="Hayashi T."/>
            <person name="Katayama T."/>
            <person name="Uemura T."/>
            <person name="Hattori Y."/>
        </authorList>
    </citation>
    <scope>NUCLEOTIDE SEQUENCE [LARGE SCALE GENOMIC DNA]</scope>
    <source>
        <strain evidence="6 7">SC-9</strain>
    </source>
</reference>
<evidence type="ECO:0000256" key="4">
    <source>
        <dbReference type="ARBA" id="ARBA00023136"/>
    </source>
</evidence>
<dbReference type="PANTHER" id="PTHR10989:SF16">
    <property type="entry name" value="AT02829P-RELATED"/>
    <property type="match status" value="1"/>
</dbReference>
<comment type="caution">
    <text evidence="6">The sequence shown here is derived from an EMBL/GenBank/DDBJ whole genome shotgun (WGS) entry which is preliminary data.</text>
</comment>
<organism evidence="6 7">
    <name type="scientific">Saccharomycopsis crataegensis</name>
    <dbReference type="NCBI Taxonomy" id="43959"/>
    <lineage>
        <taxon>Eukaryota</taxon>
        <taxon>Fungi</taxon>
        <taxon>Dikarya</taxon>
        <taxon>Ascomycota</taxon>
        <taxon>Saccharomycotina</taxon>
        <taxon>Saccharomycetes</taxon>
        <taxon>Saccharomycopsidaceae</taxon>
        <taxon>Saccharomycopsis</taxon>
    </lineage>
</organism>
<dbReference type="RefSeq" id="XP_064852282.1">
    <property type="nucleotide sequence ID" value="XM_064996210.1"/>
</dbReference>
<dbReference type="GO" id="GO:0012505">
    <property type="term" value="C:endomembrane system"/>
    <property type="evidence" value="ECO:0007669"/>
    <property type="project" value="UniProtKB-SubCell"/>
</dbReference>
<dbReference type="GO" id="GO:0016020">
    <property type="term" value="C:membrane"/>
    <property type="evidence" value="ECO:0007669"/>
    <property type="project" value="InterPro"/>
</dbReference>
<feature type="transmembrane region" description="Helical" evidence="5">
    <location>
        <begin position="12"/>
        <end position="29"/>
    </location>
</feature>
<comment type="subcellular location">
    <subcellularLocation>
        <location evidence="1">Endomembrane system</location>
        <topology evidence="1">Multi-pass membrane protein</topology>
    </subcellularLocation>
</comment>
<feature type="transmembrane region" description="Helical" evidence="5">
    <location>
        <begin position="145"/>
        <end position="164"/>
    </location>
</feature>
<evidence type="ECO:0000256" key="5">
    <source>
        <dbReference type="SAM" id="Phobius"/>
    </source>
</evidence>
<evidence type="ECO:0000313" key="7">
    <source>
        <dbReference type="Proteomes" id="UP001360560"/>
    </source>
</evidence>
<keyword evidence="4 5" id="KW-0472">Membrane</keyword>
<dbReference type="InterPro" id="IPR006838">
    <property type="entry name" value="ADTRP_AIG1"/>
</dbReference>
<dbReference type="PANTHER" id="PTHR10989">
    <property type="entry name" value="ANDROGEN-INDUCED PROTEIN 1-RELATED"/>
    <property type="match status" value="1"/>
</dbReference>
<evidence type="ECO:0000313" key="6">
    <source>
        <dbReference type="EMBL" id="GMM35282.1"/>
    </source>
</evidence>
<keyword evidence="3 5" id="KW-1133">Transmembrane helix</keyword>
<gene>
    <name evidence="6" type="ORF">DASC09_026070</name>
</gene>
<evidence type="ECO:0000256" key="2">
    <source>
        <dbReference type="ARBA" id="ARBA00022692"/>
    </source>
</evidence>
<feature type="transmembrane region" description="Helical" evidence="5">
    <location>
        <begin position="190"/>
        <end position="211"/>
    </location>
</feature>